<keyword evidence="2" id="KW-1133">Transmembrane helix</keyword>
<gene>
    <name evidence="3" type="ORF">LSTR_LSTR008672</name>
</gene>
<proteinExistence type="predicted"/>
<comment type="caution">
    <text evidence="3">The sequence shown here is derived from an EMBL/GenBank/DDBJ whole genome shotgun (WGS) entry which is preliminary data.</text>
</comment>
<evidence type="ECO:0000313" key="3">
    <source>
        <dbReference type="EMBL" id="RZF40723.1"/>
    </source>
</evidence>
<sequence length="340" mass="36269">MGGARNVTGVVGLLGAVGAVAGGGGRMRRRRGGGGGVAVGWPWLWLAVLMVAQGATTADPQAGDLSTSTTAEPTTTEEDMTGRGNKKFGDKCGETKECGFRGSVCDPYKHSCQCRPELTATNHIDKCGEEVSINGSCFFTEQCENKVPQTECKDGRCVCRFEMTPTYKDNKVECTSSYEPPKTERYVDPAMIGVLVGMALMFIIICVVLRLFSKARWRENRTIFNTPNPRLMNVSLLRDTKGGGGAGAALHERRGSRGSQRAPSRQPSMASLRPQSPNASQGSRASLRGSRSSQGSATSRSPTRAAGAAAHHNSSLKLQPSTQKSDPEVAQDLPREEPSA</sequence>
<dbReference type="InParanoid" id="A0A482X4S1"/>
<evidence type="ECO:0000256" key="2">
    <source>
        <dbReference type="SAM" id="Phobius"/>
    </source>
</evidence>
<feature type="transmembrane region" description="Helical" evidence="2">
    <location>
        <begin position="36"/>
        <end position="55"/>
    </location>
</feature>
<reference evidence="3 4" key="1">
    <citation type="journal article" date="2017" name="Gigascience">
        <title>Genome sequence of the small brown planthopper, Laodelphax striatellus.</title>
        <authorList>
            <person name="Zhu J."/>
            <person name="Jiang F."/>
            <person name="Wang X."/>
            <person name="Yang P."/>
            <person name="Bao Y."/>
            <person name="Zhao W."/>
            <person name="Wang W."/>
            <person name="Lu H."/>
            <person name="Wang Q."/>
            <person name="Cui N."/>
            <person name="Li J."/>
            <person name="Chen X."/>
            <person name="Luo L."/>
            <person name="Yu J."/>
            <person name="Kang L."/>
            <person name="Cui F."/>
        </authorList>
    </citation>
    <scope>NUCLEOTIDE SEQUENCE [LARGE SCALE GENOMIC DNA]</scope>
    <source>
        <strain evidence="3">Lst14</strain>
    </source>
</reference>
<evidence type="ECO:0008006" key="5">
    <source>
        <dbReference type="Google" id="ProtNLM"/>
    </source>
</evidence>
<accession>A0A482X4S1</accession>
<keyword evidence="2" id="KW-0472">Membrane</keyword>
<keyword evidence="2" id="KW-0812">Transmembrane</keyword>
<feature type="transmembrane region" description="Helical" evidence="2">
    <location>
        <begin position="190"/>
        <end position="212"/>
    </location>
</feature>
<dbReference type="OrthoDB" id="6610549at2759"/>
<keyword evidence="4" id="KW-1185">Reference proteome</keyword>
<dbReference type="AlphaFoldDB" id="A0A482X4S1"/>
<evidence type="ECO:0000313" key="4">
    <source>
        <dbReference type="Proteomes" id="UP000291343"/>
    </source>
</evidence>
<dbReference type="SMR" id="A0A482X4S1"/>
<dbReference type="Proteomes" id="UP000291343">
    <property type="component" value="Unassembled WGS sequence"/>
</dbReference>
<name>A0A482X4S1_LAOST</name>
<dbReference type="EMBL" id="QKKF02017798">
    <property type="protein sequence ID" value="RZF40723.1"/>
    <property type="molecule type" value="Genomic_DNA"/>
</dbReference>
<evidence type="ECO:0000256" key="1">
    <source>
        <dbReference type="SAM" id="MobiDB-lite"/>
    </source>
</evidence>
<feature type="compositionally biased region" description="Polar residues" evidence="1">
    <location>
        <begin position="257"/>
        <end position="278"/>
    </location>
</feature>
<organism evidence="3 4">
    <name type="scientific">Laodelphax striatellus</name>
    <name type="common">Small brown planthopper</name>
    <name type="synonym">Delphax striatella</name>
    <dbReference type="NCBI Taxonomy" id="195883"/>
    <lineage>
        <taxon>Eukaryota</taxon>
        <taxon>Metazoa</taxon>
        <taxon>Ecdysozoa</taxon>
        <taxon>Arthropoda</taxon>
        <taxon>Hexapoda</taxon>
        <taxon>Insecta</taxon>
        <taxon>Pterygota</taxon>
        <taxon>Neoptera</taxon>
        <taxon>Paraneoptera</taxon>
        <taxon>Hemiptera</taxon>
        <taxon>Auchenorrhyncha</taxon>
        <taxon>Fulgoroidea</taxon>
        <taxon>Delphacidae</taxon>
        <taxon>Criomorphinae</taxon>
        <taxon>Laodelphax</taxon>
    </lineage>
</organism>
<feature type="transmembrane region" description="Helical" evidence="2">
    <location>
        <begin position="6"/>
        <end position="24"/>
    </location>
</feature>
<feature type="region of interest" description="Disordered" evidence="1">
    <location>
        <begin position="58"/>
        <end position="84"/>
    </location>
</feature>
<feature type="region of interest" description="Disordered" evidence="1">
    <location>
        <begin position="235"/>
        <end position="340"/>
    </location>
</feature>
<protein>
    <recommendedName>
        <fullName evidence="5">EB domain-containing protein</fullName>
    </recommendedName>
</protein>
<feature type="compositionally biased region" description="Polar residues" evidence="1">
    <location>
        <begin position="312"/>
        <end position="324"/>
    </location>
</feature>
<feature type="compositionally biased region" description="Low complexity" evidence="1">
    <location>
        <begin position="279"/>
        <end position="301"/>
    </location>
</feature>